<reference evidence="1" key="1">
    <citation type="journal article" date="2014" name="Front. Microbiol.">
        <title>High frequency of phylogenetically diverse reductive dehalogenase-homologous genes in deep subseafloor sedimentary metagenomes.</title>
        <authorList>
            <person name="Kawai M."/>
            <person name="Futagami T."/>
            <person name="Toyoda A."/>
            <person name="Takaki Y."/>
            <person name="Nishi S."/>
            <person name="Hori S."/>
            <person name="Arai W."/>
            <person name="Tsubouchi T."/>
            <person name="Morono Y."/>
            <person name="Uchiyama I."/>
            <person name="Ito T."/>
            <person name="Fujiyama A."/>
            <person name="Inagaki F."/>
            <person name="Takami H."/>
        </authorList>
    </citation>
    <scope>NUCLEOTIDE SEQUENCE</scope>
    <source>
        <strain evidence="1">Expedition CK06-06</strain>
    </source>
</reference>
<accession>X1AHL2</accession>
<evidence type="ECO:0000313" key="1">
    <source>
        <dbReference type="EMBL" id="GAG81449.1"/>
    </source>
</evidence>
<dbReference type="InterPro" id="IPR036583">
    <property type="entry name" value="23S_rRNA_IVS_sf"/>
</dbReference>
<protein>
    <recommendedName>
        <fullName evidence="2">Four helix bundle protein</fullName>
    </recommendedName>
</protein>
<dbReference type="AlphaFoldDB" id="X1AHL2"/>
<comment type="caution">
    <text evidence="1">The sequence shown here is derived from an EMBL/GenBank/DDBJ whole genome shotgun (WGS) entry which is preliminary data.</text>
</comment>
<organism evidence="1">
    <name type="scientific">marine sediment metagenome</name>
    <dbReference type="NCBI Taxonomy" id="412755"/>
    <lineage>
        <taxon>unclassified sequences</taxon>
        <taxon>metagenomes</taxon>
        <taxon>ecological metagenomes</taxon>
    </lineage>
</organism>
<sequence length="127" mass="15192">MTGQLKSDFRDLDVWQKCREIRIIIWKLCKKFPTEEKFRLSDQMIRASRSSTANIAEGYGRFHFQENIQFCRQSRGSLFELIDHVLVAEECEYIDRDEKEKLIEHIISAIRLLNGYIKYLSTRRDNT</sequence>
<dbReference type="Gene3D" id="1.20.1440.60">
    <property type="entry name" value="23S rRNA-intervening sequence"/>
    <property type="match status" value="1"/>
</dbReference>
<dbReference type="PANTHER" id="PTHR38471">
    <property type="entry name" value="FOUR HELIX BUNDLE PROTEIN"/>
    <property type="match status" value="1"/>
</dbReference>
<dbReference type="PANTHER" id="PTHR38471:SF2">
    <property type="entry name" value="FOUR HELIX BUNDLE PROTEIN"/>
    <property type="match status" value="1"/>
</dbReference>
<dbReference type="SUPFAM" id="SSF158446">
    <property type="entry name" value="IVS-encoded protein-like"/>
    <property type="match status" value="1"/>
</dbReference>
<gene>
    <name evidence="1" type="ORF">S01H4_23903</name>
</gene>
<dbReference type="EMBL" id="BART01011154">
    <property type="protein sequence ID" value="GAG81449.1"/>
    <property type="molecule type" value="Genomic_DNA"/>
</dbReference>
<proteinExistence type="predicted"/>
<dbReference type="InterPro" id="IPR012657">
    <property type="entry name" value="23S_rRNA-intervening_sequence"/>
</dbReference>
<name>X1AHL2_9ZZZZ</name>
<dbReference type="NCBIfam" id="TIGR02436">
    <property type="entry name" value="four helix bundle protein"/>
    <property type="match status" value="1"/>
</dbReference>
<dbReference type="CDD" id="cd16377">
    <property type="entry name" value="23S_rRNA_IVP_like"/>
    <property type="match status" value="1"/>
</dbReference>
<evidence type="ECO:0008006" key="2">
    <source>
        <dbReference type="Google" id="ProtNLM"/>
    </source>
</evidence>
<dbReference type="Pfam" id="PF05635">
    <property type="entry name" value="23S_rRNA_IVP"/>
    <property type="match status" value="1"/>
</dbReference>